<accession>A0AA35YXJ8</accession>
<reference evidence="1" key="1">
    <citation type="submission" date="2023-04" db="EMBL/GenBank/DDBJ databases">
        <authorList>
            <person name="Vijverberg K."/>
            <person name="Xiong W."/>
            <person name="Schranz E."/>
        </authorList>
    </citation>
    <scope>NUCLEOTIDE SEQUENCE</scope>
</reference>
<dbReference type="Proteomes" id="UP001177003">
    <property type="component" value="Chromosome 4"/>
</dbReference>
<organism evidence="1 2">
    <name type="scientific">Lactuca saligna</name>
    <name type="common">Willowleaf lettuce</name>
    <dbReference type="NCBI Taxonomy" id="75948"/>
    <lineage>
        <taxon>Eukaryota</taxon>
        <taxon>Viridiplantae</taxon>
        <taxon>Streptophyta</taxon>
        <taxon>Embryophyta</taxon>
        <taxon>Tracheophyta</taxon>
        <taxon>Spermatophyta</taxon>
        <taxon>Magnoliopsida</taxon>
        <taxon>eudicotyledons</taxon>
        <taxon>Gunneridae</taxon>
        <taxon>Pentapetalae</taxon>
        <taxon>asterids</taxon>
        <taxon>campanulids</taxon>
        <taxon>Asterales</taxon>
        <taxon>Asteraceae</taxon>
        <taxon>Cichorioideae</taxon>
        <taxon>Cichorieae</taxon>
        <taxon>Lactucinae</taxon>
        <taxon>Lactuca</taxon>
    </lineage>
</organism>
<sequence length="204" mass="23127">MSNKEQMRKKVGIRLKIPFCSIILHREEYAGNGSNRWRKRFLNSKSSSFASSHQRGGLGFIVTPLPPSMSVFYVDSSIIQNSGFYLCRGLGEGLSHWRSDGCHTFTQLLFILFQQLRGIKFGSTFIVITLLVVKSQLKEALLQMSFIIRGLFGLMKFKGAALLDGFGENVIQLKVDLLKFKSFHQNTSKDDKVQENKQVELNAK</sequence>
<keyword evidence="2" id="KW-1185">Reference proteome</keyword>
<dbReference type="AlphaFoldDB" id="A0AA35YXJ8"/>
<gene>
    <name evidence="1" type="ORF">LSALG_LOCUS21427</name>
</gene>
<evidence type="ECO:0000313" key="1">
    <source>
        <dbReference type="EMBL" id="CAI9281747.1"/>
    </source>
</evidence>
<protein>
    <submittedName>
        <fullName evidence="1">Uncharacterized protein</fullName>
    </submittedName>
</protein>
<proteinExistence type="predicted"/>
<dbReference type="EMBL" id="OX465080">
    <property type="protein sequence ID" value="CAI9281747.1"/>
    <property type="molecule type" value="Genomic_DNA"/>
</dbReference>
<evidence type="ECO:0000313" key="2">
    <source>
        <dbReference type="Proteomes" id="UP001177003"/>
    </source>
</evidence>
<name>A0AA35YXJ8_LACSI</name>